<dbReference type="EMBL" id="JACHNY010000006">
    <property type="protein sequence ID" value="MBB4618820.1"/>
    <property type="molecule type" value="Genomic_DNA"/>
</dbReference>
<evidence type="ECO:0000313" key="3">
    <source>
        <dbReference type="Proteomes" id="UP000574769"/>
    </source>
</evidence>
<feature type="compositionally biased region" description="Basic and acidic residues" evidence="1">
    <location>
        <begin position="148"/>
        <end position="164"/>
    </location>
</feature>
<comment type="caution">
    <text evidence="2">The sequence shown here is derived from an EMBL/GenBank/DDBJ whole genome shotgun (WGS) entry which is preliminary data.</text>
</comment>
<protein>
    <submittedName>
        <fullName evidence="2">Type IV secretory pathway VirB10-like protein</fullName>
    </submittedName>
</protein>
<dbReference type="Proteomes" id="UP000574769">
    <property type="component" value="Unassembled WGS sequence"/>
</dbReference>
<gene>
    <name evidence="2" type="ORF">GGQ96_002966</name>
</gene>
<dbReference type="RefSeq" id="WP_184116047.1">
    <property type="nucleotide sequence ID" value="NZ_JACHNY010000006.1"/>
</dbReference>
<keyword evidence="3" id="KW-1185">Reference proteome</keyword>
<sequence>MAKLKVFTTPIGFHDAYVAAPSRAAALRAWGSERDLFARGLAHEVTDPALTRDPLAQPGTVIRRSRGSAAEQFAALSEAEGPARSKRRHGDAPAPAAPPPPRPSRNALDQAKAALESAVARHRQEDEAAQARVAEAQRQQRDLRRRNAREAKDLQTALDDARDRYDRAMHRWRADIGA</sequence>
<dbReference type="AlphaFoldDB" id="A0A7W7AKQ5"/>
<organism evidence="2 3">
    <name type="scientific">Sphingomonas abaci</name>
    <dbReference type="NCBI Taxonomy" id="237611"/>
    <lineage>
        <taxon>Bacteria</taxon>
        <taxon>Pseudomonadati</taxon>
        <taxon>Pseudomonadota</taxon>
        <taxon>Alphaproteobacteria</taxon>
        <taxon>Sphingomonadales</taxon>
        <taxon>Sphingomonadaceae</taxon>
        <taxon>Sphingomonas</taxon>
    </lineage>
</organism>
<name>A0A7W7AKQ5_9SPHN</name>
<accession>A0A7W7AKQ5</accession>
<evidence type="ECO:0000313" key="2">
    <source>
        <dbReference type="EMBL" id="MBB4618820.1"/>
    </source>
</evidence>
<proteinExistence type="predicted"/>
<reference evidence="2 3" key="1">
    <citation type="submission" date="2020-08" db="EMBL/GenBank/DDBJ databases">
        <title>Genomic Encyclopedia of Type Strains, Phase IV (KMG-IV): sequencing the most valuable type-strain genomes for metagenomic binning, comparative biology and taxonomic classification.</title>
        <authorList>
            <person name="Goeker M."/>
        </authorList>
    </citation>
    <scope>NUCLEOTIDE SEQUENCE [LARGE SCALE GENOMIC DNA]</scope>
    <source>
        <strain evidence="2 3">DSM 15867</strain>
    </source>
</reference>
<feature type="region of interest" description="Disordered" evidence="1">
    <location>
        <begin position="64"/>
        <end position="164"/>
    </location>
</feature>
<evidence type="ECO:0000256" key="1">
    <source>
        <dbReference type="SAM" id="MobiDB-lite"/>
    </source>
</evidence>